<dbReference type="PANTHER" id="PTHR30545">
    <property type="entry name" value="SUGAR FERMENTATION STIMULATION PROTEIN A"/>
    <property type="match status" value="1"/>
</dbReference>
<dbReference type="InterPro" id="IPR041465">
    <property type="entry name" value="SfsA_N"/>
</dbReference>
<dbReference type="PANTHER" id="PTHR30545:SF2">
    <property type="entry name" value="SUGAR FERMENTATION STIMULATION PROTEIN A"/>
    <property type="match status" value="1"/>
</dbReference>
<sequence>MKYLFKEPLVEGIIKSRPNRFIMEVLIDGEVLRCHCPSTGRIGNIKFEDIPCLLSKAASGRKTPYTVEAFSLDPIDKEDKSWIGINQSKSNRYIKHFLSNNELSMFSHVDKVKPEVKVGKSRLDFKVNDKDYVEVKTMLAMIDCSGHPKAKGGVKHSLSVDRLLKHYAQLGELTVDGSRAIVITCFTYDADMFQPPEHDGERVTEIRERIEDATNHGVEQWQVNLGIDKYGVSLLKCFKIK</sequence>
<evidence type="ECO:0000259" key="1">
    <source>
        <dbReference type="Pfam" id="PF03749"/>
    </source>
</evidence>
<evidence type="ECO:0000313" key="3">
    <source>
        <dbReference type="EMBL" id="AMM44991.1"/>
    </source>
</evidence>
<dbReference type="KEGG" id="vg:29125360"/>
<dbReference type="Proteomes" id="UP000203261">
    <property type="component" value="Segment"/>
</dbReference>
<dbReference type="GeneID" id="29125360"/>
<dbReference type="Pfam" id="PF03749">
    <property type="entry name" value="SfsA"/>
    <property type="match status" value="1"/>
</dbReference>
<dbReference type="RefSeq" id="YP_009302580.1">
    <property type="nucleotide sequence ID" value="NC_031245.1"/>
</dbReference>
<dbReference type="Gene3D" id="3.40.1350.60">
    <property type="match status" value="1"/>
</dbReference>
<dbReference type="Gene3D" id="2.40.50.580">
    <property type="match status" value="1"/>
</dbReference>
<feature type="domain" description="Sugar fermentation stimulation protein C-terminal" evidence="1">
    <location>
        <begin position="90"/>
        <end position="229"/>
    </location>
</feature>
<keyword evidence="4" id="KW-1185">Reference proteome</keyword>
<evidence type="ECO:0000313" key="4">
    <source>
        <dbReference type="Proteomes" id="UP000203261"/>
    </source>
</evidence>
<accession>A0A127AYZ0</accession>
<dbReference type="GO" id="GO:0003677">
    <property type="term" value="F:DNA binding"/>
    <property type="evidence" value="ECO:0007669"/>
    <property type="project" value="InterPro"/>
</dbReference>
<reference evidence="3 4" key="1">
    <citation type="submission" date="2015-08" db="EMBL/GenBank/DDBJ databases">
        <authorList>
            <person name="Babu N.S."/>
            <person name="Beckwith C.J."/>
            <person name="Beseler K.G."/>
            <person name="Brison A."/>
            <person name="Carone J.V."/>
            <person name="Caskin T.P."/>
            <person name="Diamond M."/>
            <person name="Durham M.E."/>
            <person name="Foxe J.M."/>
            <person name="Go M."/>
            <person name="Henderson B.A."/>
            <person name="Jones I.B."/>
            <person name="McGettigan J.A."/>
            <person name="Micheletti S.J."/>
            <person name="Nasrallah M.E."/>
            <person name="Ortiz D."/>
            <person name="Piller C.R."/>
            <person name="Privatt S.R."/>
            <person name="Schneider S.L."/>
            <person name="Sharp S."/>
            <person name="Smith T.C."/>
            <person name="Stanton J.D."/>
            <person name="Ullery H.E."/>
            <person name="Wilson R.J."/>
            <person name="Serrano M.G."/>
            <person name="Buck G."/>
            <person name="Lee V."/>
            <person name="Wang Y."/>
            <person name="Carvalho R."/>
            <person name="Voegtly L."/>
            <person name="Shi R."/>
            <person name="Duckworth R."/>
            <person name="Johnson A."/>
            <person name="Loviza R."/>
            <person name="Walstead R."/>
            <person name="Shah Z."/>
            <person name="Kiflezghi M."/>
            <person name="Wade K."/>
            <person name="Ball S.L."/>
            <person name="Bradley K.W."/>
            <person name="Asai D.J."/>
            <person name="Bowman C.A."/>
            <person name="Russell D.A."/>
            <person name="Pope W.H."/>
            <person name="Jacobs-Sera D."/>
            <person name="Hendrix R.W."/>
            <person name="Hatfull G.F."/>
        </authorList>
    </citation>
    <scope>NUCLEOTIDE SEQUENCE [LARGE SCALE GENOMIC DNA]</scope>
</reference>
<dbReference type="Pfam" id="PF17746">
    <property type="entry name" value="SfsA_N"/>
    <property type="match status" value="1"/>
</dbReference>
<feature type="domain" description="SfsA N-terminal OB" evidence="2">
    <location>
        <begin position="17"/>
        <end position="85"/>
    </location>
</feature>
<proteinExistence type="predicted"/>
<dbReference type="EMBL" id="KT624200">
    <property type="protein sequence ID" value="AMM44991.1"/>
    <property type="molecule type" value="Genomic_DNA"/>
</dbReference>
<dbReference type="InterPro" id="IPR040452">
    <property type="entry name" value="SfsA_C"/>
</dbReference>
<dbReference type="InterPro" id="IPR005224">
    <property type="entry name" value="SfsA"/>
</dbReference>
<name>A0A127AYZ0_9CAUD</name>
<organism evidence="3 4">
    <name type="scientific">Bacillus phage SP-15</name>
    <dbReference type="NCBI Taxonomy" id="1792032"/>
    <lineage>
        <taxon>Viruses</taxon>
        <taxon>Duplodnaviria</taxon>
        <taxon>Heunggongvirae</taxon>
        <taxon>Uroviricota</taxon>
        <taxon>Caudoviricetes</taxon>
        <taxon>Thornevirus</taxon>
        <taxon>Thornevirus SP15</taxon>
    </lineage>
</organism>
<gene>
    <name evidence="3" type="ORF">SP15_191</name>
</gene>
<protein>
    <submittedName>
        <fullName evidence="3">Sugar fermentation stimulation protein</fullName>
    </submittedName>
</protein>
<evidence type="ECO:0000259" key="2">
    <source>
        <dbReference type="Pfam" id="PF17746"/>
    </source>
</evidence>